<dbReference type="Proteomes" id="UP000297149">
    <property type="component" value="Chromosome"/>
</dbReference>
<accession>A0A4P7VZW3</accession>
<evidence type="ECO:0000313" key="3">
    <source>
        <dbReference type="Proteomes" id="UP000297149"/>
    </source>
</evidence>
<protein>
    <submittedName>
        <fullName evidence="2">Uncharacterized protein</fullName>
    </submittedName>
</protein>
<name>A0A4P7VZW3_9BACT</name>
<evidence type="ECO:0000313" key="2">
    <source>
        <dbReference type="EMBL" id="QCD41126.1"/>
    </source>
</evidence>
<feature type="compositionally biased region" description="Basic and acidic residues" evidence="1">
    <location>
        <begin position="65"/>
        <end position="75"/>
    </location>
</feature>
<keyword evidence="3" id="KW-1185">Reference proteome</keyword>
<dbReference type="RefSeq" id="WP_136413725.1">
    <property type="nucleotide sequence ID" value="NZ_CP039396.1"/>
</dbReference>
<gene>
    <name evidence="2" type="ORF">E7747_01665</name>
</gene>
<sequence>MKTFLSLMLIAGYGLSGTTAVGQNALPDIPVKAIPDSIVNGNEAVGNGKTPDSPSLPSIAGQELSPKDSLIDRGISRSQPSLPSPYPTQLQPFTMSVPTDGRIAVWNSGGLFASGGSASLPGMMGVESGSLIFMQQAGRFTFTAHGDAMKYGYFGGLQTIFGFGGSISYRFSDRVSMTLFGSYYTSLNNATTFRHAGMTPGMMGYTAIPNFGGYVDYSIGDRWGVKVGAQAYRSSMTNRYEAQPIVIPYYRLSKHAELGLDVGGILYQLIKSNQGKSHGNMNPTIAPPVSGPPPVR</sequence>
<evidence type="ECO:0000256" key="1">
    <source>
        <dbReference type="SAM" id="MobiDB-lite"/>
    </source>
</evidence>
<dbReference type="AlphaFoldDB" id="A0A4P7VZW3"/>
<proteinExistence type="predicted"/>
<organism evidence="2 3">
    <name type="scientific">Duncaniella dubosii</name>
    <dbReference type="NCBI Taxonomy" id="2518971"/>
    <lineage>
        <taxon>Bacteria</taxon>
        <taxon>Pseudomonadati</taxon>
        <taxon>Bacteroidota</taxon>
        <taxon>Bacteroidia</taxon>
        <taxon>Bacteroidales</taxon>
        <taxon>Muribaculaceae</taxon>
        <taxon>Duncaniella</taxon>
    </lineage>
</organism>
<reference evidence="3" key="1">
    <citation type="submission" date="2019-02" db="EMBL/GenBank/DDBJ databases">
        <title>Isolation and identification of novel species under the genus Muribaculum.</title>
        <authorList>
            <person name="Miyake S."/>
            <person name="Ding Y."/>
            <person name="Low A."/>
            <person name="Soh M."/>
            <person name="Seedorf H."/>
        </authorList>
    </citation>
    <scope>NUCLEOTIDE SEQUENCE [LARGE SCALE GENOMIC DNA]</scope>
    <source>
        <strain evidence="3">H5</strain>
    </source>
</reference>
<dbReference type="KEGG" id="ddb:E7747_01665"/>
<feature type="compositionally biased region" description="Polar residues" evidence="1">
    <location>
        <begin position="76"/>
        <end position="93"/>
    </location>
</feature>
<feature type="compositionally biased region" description="Pro residues" evidence="1">
    <location>
        <begin position="285"/>
        <end position="296"/>
    </location>
</feature>
<dbReference type="EMBL" id="CP039396">
    <property type="protein sequence ID" value="QCD41126.1"/>
    <property type="molecule type" value="Genomic_DNA"/>
</dbReference>
<feature type="region of interest" description="Disordered" evidence="1">
    <location>
        <begin position="277"/>
        <end position="296"/>
    </location>
</feature>
<feature type="region of interest" description="Disordered" evidence="1">
    <location>
        <begin position="42"/>
        <end position="93"/>
    </location>
</feature>